<feature type="domain" description="Cupin type-2" evidence="1">
    <location>
        <begin position="26"/>
        <end position="76"/>
    </location>
</feature>
<dbReference type="SUPFAM" id="SSF51182">
    <property type="entry name" value="RmlC-like cupins"/>
    <property type="match status" value="1"/>
</dbReference>
<dbReference type="InterPro" id="IPR013096">
    <property type="entry name" value="Cupin_2"/>
</dbReference>
<sequence length="106" mass="11908">MRGWLVGQFMPDGSYKDENVEIYYKSFPVGKVDDKPHYHPKGKEYLVVVSGRVRMQIGDEVVELITGDYVAIPGGVADCLIEVLEPLTIMGVRYPSVEENKVMVES</sequence>
<dbReference type="Gene3D" id="2.60.120.10">
    <property type="entry name" value="Jelly Rolls"/>
    <property type="match status" value="1"/>
</dbReference>
<evidence type="ECO:0000313" key="2">
    <source>
        <dbReference type="EMBL" id="OGD78689.1"/>
    </source>
</evidence>
<dbReference type="EMBL" id="MFAM01000039">
    <property type="protein sequence ID" value="OGD78689.1"/>
    <property type="molecule type" value="Genomic_DNA"/>
</dbReference>
<reference evidence="2 3" key="1">
    <citation type="journal article" date="2016" name="Nat. Commun.">
        <title>Thousands of microbial genomes shed light on interconnected biogeochemical processes in an aquifer system.</title>
        <authorList>
            <person name="Anantharaman K."/>
            <person name="Brown C.T."/>
            <person name="Hug L.A."/>
            <person name="Sharon I."/>
            <person name="Castelle C.J."/>
            <person name="Probst A.J."/>
            <person name="Thomas B.C."/>
            <person name="Singh A."/>
            <person name="Wilkins M.J."/>
            <person name="Karaoz U."/>
            <person name="Brodie E.L."/>
            <person name="Williams K.H."/>
            <person name="Hubbard S.S."/>
            <person name="Banfield J.F."/>
        </authorList>
    </citation>
    <scope>NUCLEOTIDE SEQUENCE [LARGE SCALE GENOMIC DNA]</scope>
</reference>
<evidence type="ECO:0000313" key="3">
    <source>
        <dbReference type="Proteomes" id="UP000176682"/>
    </source>
</evidence>
<dbReference type="InterPro" id="IPR014710">
    <property type="entry name" value="RmlC-like_jellyroll"/>
</dbReference>
<dbReference type="AlphaFoldDB" id="A0A1F5FGB2"/>
<dbReference type="InterPro" id="IPR011051">
    <property type="entry name" value="RmlC_Cupin_sf"/>
</dbReference>
<protein>
    <recommendedName>
        <fullName evidence="1">Cupin type-2 domain-containing protein</fullName>
    </recommendedName>
</protein>
<accession>A0A1F5FGB2</accession>
<comment type="caution">
    <text evidence="2">The sequence shown here is derived from an EMBL/GenBank/DDBJ whole genome shotgun (WGS) entry which is preliminary data.</text>
</comment>
<dbReference type="Proteomes" id="UP000176682">
    <property type="component" value="Unassembled WGS sequence"/>
</dbReference>
<name>A0A1F5FGB2_9BACT</name>
<gene>
    <name evidence="2" type="ORF">A2368_02135</name>
</gene>
<organism evidence="2 3">
    <name type="scientific">Candidatus Collierbacteria bacterium RIFOXYB1_FULL_49_13</name>
    <dbReference type="NCBI Taxonomy" id="1817728"/>
    <lineage>
        <taxon>Bacteria</taxon>
        <taxon>Candidatus Collieribacteriota</taxon>
    </lineage>
</organism>
<proteinExistence type="predicted"/>
<dbReference type="Pfam" id="PF07883">
    <property type="entry name" value="Cupin_2"/>
    <property type="match status" value="1"/>
</dbReference>
<evidence type="ECO:0000259" key="1">
    <source>
        <dbReference type="Pfam" id="PF07883"/>
    </source>
</evidence>